<sequence>MSETASTSATPAAVTPTTTPTATSTPTPISAARVRACLVSAQMWARELPRYANWQQSKADWWSLAAGILAAVTGLSVFPVLDDTSTTTEKGIVALGALLSSICALVPRVKNYGEMAGQARELSTTYGPLVGRLLDSLVQAEAGTADQGSLRAVMDDFDRAKARKDTLRFLGRESARAADRTRAEERVAALVPQTLQAPATPPDGTPPRSTPSTSDGSPTPRATRVDGHRTVNIALFQFPARGPVPASDAGAPRPV</sequence>
<feature type="region of interest" description="Disordered" evidence="1">
    <location>
        <begin position="1"/>
        <end position="27"/>
    </location>
</feature>
<comment type="caution">
    <text evidence="3">The sequence shown here is derived from an EMBL/GenBank/DDBJ whole genome shotgun (WGS) entry which is preliminary data.</text>
</comment>
<evidence type="ECO:0000313" key="4">
    <source>
        <dbReference type="Proteomes" id="UP000628079"/>
    </source>
</evidence>
<feature type="compositionally biased region" description="Pro residues" evidence="1">
    <location>
        <begin position="199"/>
        <end position="209"/>
    </location>
</feature>
<feature type="region of interest" description="Disordered" evidence="1">
    <location>
        <begin position="236"/>
        <end position="255"/>
    </location>
</feature>
<evidence type="ECO:0000313" key="3">
    <source>
        <dbReference type="EMBL" id="GGB79995.1"/>
    </source>
</evidence>
<proteinExistence type="predicted"/>
<accession>A0A8H9FVP2</accession>
<name>A0A8H9FVP2_9MICO</name>
<feature type="compositionally biased region" description="Low complexity" evidence="1">
    <location>
        <begin position="210"/>
        <end position="221"/>
    </location>
</feature>
<gene>
    <name evidence="3" type="ORF">GCM10011314_19510</name>
</gene>
<organism evidence="3 4">
    <name type="scientific">Knoellia flava</name>
    <dbReference type="NCBI Taxonomy" id="913969"/>
    <lineage>
        <taxon>Bacteria</taxon>
        <taxon>Bacillati</taxon>
        <taxon>Actinomycetota</taxon>
        <taxon>Actinomycetes</taxon>
        <taxon>Micrococcales</taxon>
        <taxon>Intrasporangiaceae</taxon>
        <taxon>Knoellia</taxon>
    </lineage>
</organism>
<evidence type="ECO:0000256" key="1">
    <source>
        <dbReference type="SAM" id="MobiDB-lite"/>
    </source>
</evidence>
<dbReference type="EMBL" id="BMEA01000002">
    <property type="protein sequence ID" value="GGB79995.1"/>
    <property type="molecule type" value="Genomic_DNA"/>
</dbReference>
<evidence type="ECO:0000256" key="2">
    <source>
        <dbReference type="SAM" id="Phobius"/>
    </source>
</evidence>
<feature type="transmembrane region" description="Helical" evidence="2">
    <location>
        <begin position="61"/>
        <end position="80"/>
    </location>
</feature>
<feature type="region of interest" description="Disordered" evidence="1">
    <location>
        <begin position="188"/>
        <end position="229"/>
    </location>
</feature>
<dbReference type="Proteomes" id="UP000628079">
    <property type="component" value="Unassembled WGS sequence"/>
</dbReference>
<reference evidence="3" key="1">
    <citation type="journal article" date="2014" name="Int. J. Syst. Evol. Microbiol.">
        <title>Complete genome sequence of Corynebacterium casei LMG S-19264T (=DSM 44701T), isolated from a smear-ripened cheese.</title>
        <authorList>
            <consortium name="US DOE Joint Genome Institute (JGI-PGF)"/>
            <person name="Walter F."/>
            <person name="Albersmeier A."/>
            <person name="Kalinowski J."/>
            <person name="Ruckert C."/>
        </authorList>
    </citation>
    <scope>NUCLEOTIDE SEQUENCE</scope>
    <source>
        <strain evidence="3">CGMCC 1.10749</strain>
    </source>
</reference>
<keyword evidence="2" id="KW-1133">Transmembrane helix</keyword>
<dbReference type="AlphaFoldDB" id="A0A8H9FVP2"/>
<protein>
    <submittedName>
        <fullName evidence="3">Uncharacterized protein</fullName>
    </submittedName>
</protein>
<reference evidence="3" key="2">
    <citation type="submission" date="2020-09" db="EMBL/GenBank/DDBJ databases">
        <authorList>
            <person name="Sun Q."/>
            <person name="Zhou Y."/>
        </authorList>
    </citation>
    <scope>NUCLEOTIDE SEQUENCE</scope>
    <source>
        <strain evidence="3">CGMCC 1.10749</strain>
    </source>
</reference>
<feature type="transmembrane region" description="Helical" evidence="2">
    <location>
        <begin position="92"/>
        <end position="109"/>
    </location>
</feature>
<keyword evidence="2" id="KW-0472">Membrane</keyword>
<dbReference type="RefSeq" id="WP_156971563.1">
    <property type="nucleotide sequence ID" value="NZ_BMEA01000002.1"/>
</dbReference>
<keyword evidence="2" id="KW-0812">Transmembrane</keyword>